<feature type="non-terminal residue" evidence="1">
    <location>
        <position position="1"/>
    </location>
</feature>
<dbReference type="AlphaFoldDB" id="A0A0L7QWP1"/>
<keyword evidence="2" id="KW-1185">Reference proteome</keyword>
<accession>A0A0L7QWP1</accession>
<organism evidence="1 2">
    <name type="scientific">Habropoda laboriosa</name>
    <dbReference type="NCBI Taxonomy" id="597456"/>
    <lineage>
        <taxon>Eukaryota</taxon>
        <taxon>Metazoa</taxon>
        <taxon>Ecdysozoa</taxon>
        <taxon>Arthropoda</taxon>
        <taxon>Hexapoda</taxon>
        <taxon>Insecta</taxon>
        <taxon>Pterygota</taxon>
        <taxon>Neoptera</taxon>
        <taxon>Endopterygota</taxon>
        <taxon>Hymenoptera</taxon>
        <taxon>Apocrita</taxon>
        <taxon>Aculeata</taxon>
        <taxon>Apoidea</taxon>
        <taxon>Anthophila</taxon>
        <taxon>Apidae</taxon>
        <taxon>Habropoda</taxon>
    </lineage>
</organism>
<dbReference type="Proteomes" id="UP000053825">
    <property type="component" value="Unassembled WGS sequence"/>
</dbReference>
<evidence type="ECO:0008006" key="3">
    <source>
        <dbReference type="Google" id="ProtNLM"/>
    </source>
</evidence>
<dbReference type="InterPro" id="IPR027417">
    <property type="entry name" value="P-loop_NTPase"/>
</dbReference>
<evidence type="ECO:0000313" key="1">
    <source>
        <dbReference type="EMBL" id="KOC62954.1"/>
    </source>
</evidence>
<proteinExistence type="predicted"/>
<dbReference type="EMBL" id="KQ414713">
    <property type="protein sequence ID" value="KOC62954.1"/>
    <property type="molecule type" value="Genomic_DNA"/>
</dbReference>
<dbReference type="OrthoDB" id="8110633at2759"/>
<dbReference type="Gene3D" id="3.40.50.300">
    <property type="entry name" value="P-loop containing nucleotide triphosphate hydrolases"/>
    <property type="match status" value="1"/>
</dbReference>
<gene>
    <name evidence="1" type="ORF">WH47_04852</name>
</gene>
<evidence type="ECO:0000313" key="2">
    <source>
        <dbReference type="Proteomes" id="UP000053825"/>
    </source>
</evidence>
<protein>
    <recommendedName>
        <fullName evidence="3">Centromere protein M</fullName>
    </recommendedName>
</protein>
<sequence>VIGAAELCYKVSEGLYESAREKKWRITVHQCESVTQFTQFHLNLGIDFILLVFDWRTLHSLTEVETNINLIDEYYIISGAVCLINCKGISNIKGLSSHKSAKIRDKYNIRLLSVDVFKPQVCVQLGIRILNLAEAVLGITSGIPTPTLLI</sequence>
<reference evidence="1 2" key="1">
    <citation type="submission" date="2015-07" db="EMBL/GenBank/DDBJ databases">
        <title>The genome of Habropoda laboriosa.</title>
        <authorList>
            <person name="Pan H."/>
            <person name="Kapheim K."/>
        </authorList>
    </citation>
    <scope>NUCLEOTIDE SEQUENCE [LARGE SCALE GENOMIC DNA]</scope>
    <source>
        <strain evidence="1">0110345459</strain>
    </source>
</reference>
<name>A0A0L7QWP1_9HYME</name>